<feature type="compositionally biased region" description="Acidic residues" evidence="1">
    <location>
        <begin position="71"/>
        <end position="91"/>
    </location>
</feature>
<dbReference type="Proteomes" id="UP001470230">
    <property type="component" value="Unassembled WGS sequence"/>
</dbReference>
<dbReference type="EMBL" id="JAPFFF010000028">
    <property type="protein sequence ID" value="KAK8847048.1"/>
    <property type="molecule type" value="Genomic_DNA"/>
</dbReference>
<sequence>MLKQGLKTNFLKHVFQFPMHMWKHMFQDGEAYRLKGTIVSNIHNEYGNNENDHDIEIQFQKLEKTIRLDNGSDDDDNDDSTTGSDDDDDDDITRSDDVYNNINININNDDGVKDVINGSFNFILKQIMEFNGSETNQFIISNLLQFLNSLIKFENKKIQKNLFKGQLKNVMNGGIHRNGEAHYDVEKEKIRNLCKIKLDKIINKLFSILRMNDQDDTKIDDSNAAIPSKYSLLCLQSYFQTDPSEIFMKFKNIGPKK</sequence>
<accession>A0ABR2HH02</accession>
<keyword evidence="3" id="KW-1185">Reference proteome</keyword>
<reference evidence="2 3" key="1">
    <citation type="submission" date="2024-04" db="EMBL/GenBank/DDBJ databases">
        <title>Tritrichomonas musculus Genome.</title>
        <authorList>
            <person name="Alves-Ferreira E."/>
            <person name="Grigg M."/>
            <person name="Lorenzi H."/>
            <person name="Galac M."/>
        </authorList>
    </citation>
    <scope>NUCLEOTIDE SEQUENCE [LARGE SCALE GENOMIC DNA]</scope>
    <source>
        <strain evidence="2 3">EAF2021</strain>
    </source>
</reference>
<protein>
    <submittedName>
        <fullName evidence="2">Uncharacterized protein</fullName>
    </submittedName>
</protein>
<organism evidence="2 3">
    <name type="scientific">Tritrichomonas musculus</name>
    <dbReference type="NCBI Taxonomy" id="1915356"/>
    <lineage>
        <taxon>Eukaryota</taxon>
        <taxon>Metamonada</taxon>
        <taxon>Parabasalia</taxon>
        <taxon>Tritrichomonadida</taxon>
        <taxon>Tritrichomonadidae</taxon>
        <taxon>Tritrichomonas</taxon>
    </lineage>
</organism>
<evidence type="ECO:0000256" key="1">
    <source>
        <dbReference type="SAM" id="MobiDB-lite"/>
    </source>
</evidence>
<evidence type="ECO:0000313" key="3">
    <source>
        <dbReference type="Proteomes" id="UP001470230"/>
    </source>
</evidence>
<comment type="caution">
    <text evidence="2">The sequence shown here is derived from an EMBL/GenBank/DDBJ whole genome shotgun (WGS) entry which is preliminary data.</text>
</comment>
<proteinExistence type="predicted"/>
<feature type="region of interest" description="Disordered" evidence="1">
    <location>
        <begin position="68"/>
        <end position="94"/>
    </location>
</feature>
<evidence type="ECO:0000313" key="2">
    <source>
        <dbReference type="EMBL" id="KAK8847048.1"/>
    </source>
</evidence>
<gene>
    <name evidence="2" type="ORF">M9Y10_019623</name>
</gene>
<name>A0ABR2HH02_9EUKA</name>